<protein>
    <submittedName>
        <fullName evidence="2">Uncharacterized protein</fullName>
    </submittedName>
</protein>
<gene>
    <name evidence="2" type="ORF">DSM106044_03052</name>
</gene>
<dbReference type="RefSeq" id="WP_047833779.1">
    <property type="nucleotide sequence ID" value="NZ_CABMJZ010000055.1"/>
</dbReference>
<dbReference type="Proteomes" id="UP000306509">
    <property type="component" value="Unassembled WGS sequence"/>
</dbReference>
<evidence type="ECO:0000313" key="2">
    <source>
        <dbReference type="EMBL" id="TLC99962.1"/>
    </source>
</evidence>
<keyword evidence="3" id="KW-1185">Reference proteome</keyword>
<comment type="caution">
    <text evidence="2">The sequence shown here is derived from an EMBL/GenBank/DDBJ whole genome shotgun (WGS) entry which is preliminary data.</text>
</comment>
<reference evidence="2 3" key="1">
    <citation type="journal article" date="2019" name="Anaerobe">
        <title>Detection of Robinsoniella peoriensis in multiple bone samples of a trauma patient.</title>
        <authorList>
            <person name="Schrottner P."/>
            <person name="Hartwich K."/>
            <person name="Bunk B."/>
            <person name="Schober I."/>
            <person name="Helbig S."/>
            <person name="Rudolph W.W."/>
            <person name="Gunzer F."/>
        </authorList>
    </citation>
    <scope>NUCLEOTIDE SEQUENCE [LARGE SCALE GENOMIC DNA]</scope>
    <source>
        <strain evidence="2 3">DSM 106044</strain>
    </source>
</reference>
<accession>A0A4U8Q774</accession>
<feature type="signal peptide" evidence="1">
    <location>
        <begin position="1"/>
        <end position="21"/>
    </location>
</feature>
<feature type="chain" id="PRO_5038853036" evidence="1">
    <location>
        <begin position="22"/>
        <end position="265"/>
    </location>
</feature>
<organism evidence="2 3">
    <name type="scientific">Robinsoniella peoriensis</name>
    <dbReference type="NCBI Taxonomy" id="180332"/>
    <lineage>
        <taxon>Bacteria</taxon>
        <taxon>Bacillati</taxon>
        <taxon>Bacillota</taxon>
        <taxon>Clostridia</taxon>
        <taxon>Lachnospirales</taxon>
        <taxon>Lachnospiraceae</taxon>
        <taxon>Robinsoniella</taxon>
    </lineage>
</organism>
<sequence precursor="true">MKIKRKITFAMGICMAAGFMAGDVLCIQAADPGPSQNIWLDVAKKDYSPRISVTVPTTFAFVVNGTLDAGSRVKISVDNGTLLLPNIVVNVLDHDNPASDYEIGVVGDSRLWVKNYSTQTADQDADGNENYNPAVRQGKAVRLNACVEGIENPGEEQGYWKAAAEDSKLTTDQGNYKNFRVSLTDENSSYIFNSPDTADKSIWLDQEISLQAPLNKEGFTPSGTANKPYEKELKLGVEVGGYRGQYSQIEESVKAGKIIWQVNTD</sequence>
<dbReference type="EMBL" id="QGQD01000060">
    <property type="protein sequence ID" value="TLC99962.1"/>
    <property type="molecule type" value="Genomic_DNA"/>
</dbReference>
<evidence type="ECO:0000313" key="3">
    <source>
        <dbReference type="Proteomes" id="UP000306509"/>
    </source>
</evidence>
<proteinExistence type="predicted"/>
<keyword evidence="1" id="KW-0732">Signal</keyword>
<dbReference type="STRING" id="180332.GCA_000797495_03354"/>
<evidence type="ECO:0000256" key="1">
    <source>
        <dbReference type="SAM" id="SignalP"/>
    </source>
</evidence>
<dbReference type="AlphaFoldDB" id="A0A4U8Q774"/>
<name>A0A4U8Q774_9FIRM</name>